<gene>
    <name evidence="1" type="ORF">ACFO8Q_21000</name>
</gene>
<organism evidence="1 2">
    <name type="scientific">Effusibacillus consociatus</name>
    <dbReference type="NCBI Taxonomy" id="1117041"/>
    <lineage>
        <taxon>Bacteria</taxon>
        <taxon>Bacillati</taxon>
        <taxon>Bacillota</taxon>
        <taxon>Bacilli</taxon>
        <taxon>Bacillales</taxon>
        <taxon>Alicyclobacillaceae</taxon>
        <taxon>Effusibacillus</taxon>
    </lineage>
</organism>
<evidence type="ECO:0000313" key="1">
    <source>
        <dbReference type="EMBL" id="MFC4769791.1"/>
    </source>
</evidence>
<proteinExistence type="predicted"/>
<accession>A0ABV9Q6T9</accession>
<evidence type="ECO:0000313" key="2">
    <source>
        <dbReference type="Proteomes" id="UP001596002"/>
    </source>
</evidence>
<dbReference type="Proteomes" id="UP001596002">
    <property type="component" value="Unassembled WGS sequence"/>
</dbReference>
<name>A0ABV9Q6T9_9BACL</name>
<reference evidence="2" key="1">
    <citation type="journal article" date="2019" name="Int. J. Syst. Evol. Microbiol.">
        <title>The Global Catalogue of Microorganisms (GCM) 10K type strain sequencing project: providing services to taxonomists for standard genome sequencing and annotation.</title>
        <authorList>
            <consortium name="The Broad Institute Genomics Platform"/>
            <consortium name="The Broad Institute Genome Sequencing Center for Infectious Disease"/>
            <person name="Wu L."/>
            <person name="Ma J."/>
        </authorList>
    </citation>
    <scope>NUCLEOTIDE SEQUENCE [LARGE SCALE GENOMIC DNA]</scope>
    <source>
        <strain evidence="2">WYCCWR 12678</strain>
    </source>
</reference>
<dbReference type="EMBL" id="JBHSHC010000144">
    <property type="protein sequence ID" value="MFC4769791.1"/>
    <property type="molecule type" value="Genomic_DNA"/>
</dbReference>
<protein>
    <submittedName>
        <fullName evidence="1">Uncharacterized protein</fullName>
    </submittedName>
</protein>
<dbReference type="RefSeq" id="WP_380028714.1">
    <property type="nucleotide sequence ID" value="NZ_JBHSHC010000144.1"/>
</dbReference>
<comment type="caution">
    <text evidence="1">The sequence shown here is derived from an EMBL/GenBank/DDBJ whole genome shotgun (WGS) entry which is preliminary data.</text>
</comment>
<keyword evidence="2" id="KW-1185">Reference proteome</keyword>
<sequence length="103" mass="11945">MRGQVIASLPDKPCMWCFGFITTEQLDKEAAAYNQAGNRPQVIWPNGILSSTAVHIAMNFLTNWTGRFDRQILYYEYDGNKGTIRPHVHYEMHMAKECPHHNY</sequence>